<dbReference type="Gene3D" id="3.40.630.30">
    <property type="match status" value="1"/>
</dbReference>
<dbReference type="PROSITE" id="PS51186">
    <property type="entry name" value="GNAT"/>
    <property type="match status" value="1"/>
</dbReference>
<comment type="caution">
    <text evidence="2">The sequence shown here is derived from an EMBL/GenBank/DDBJ whole genome shotgun (WGS) entry which is preliminary data.</text>
</comment>
<dbReference type="InterPro" id="IPR000182">
    <property type="entry name" value="GNAT_dom"/>
</dbReference>
<dbReference type="InterPro" id="IPR016181">
    <property type="entry name" value="Acyl_CoA_acyltransferase"/>
</dbReference>
<organism evidence="2 3">
    <name type="scientific">Actinophytocola xanthii</name>
    <dbReference type="NCBI Taxonomy" id="1912961"/>
    <lineage>
        <taxon>Bacteria</taxon>
        <taxon>Bacillati</taxon>
        <taxon>Actinomycetota</taxon>
        <taxon>Actinomycetes</taxon>
        <taxon>Pseudonocardiales</taxon>
        <taxon>Pseudonocardiaceae</taxon>
    </lineage>
</organism>
<sequence>MKVTSTPDPAEFMAAAGDWLVAAPVENNVLLVHGLDPNGVPPGDREPVFATITNQDGTVVGAAFARSPYRMTISAMPAEAAVALAEHLAKESEPVPGVNGPTEAAVAFSTRWAELTGQQIRQERAQWIMQCTETTRPENPNGRPRLATQDDLDTVAEWFTAGMRDSGLSPEEIRRRTQHMVGGQIANQRLLVWETPDGAPAGAAGWNPPLHGVVRPSGVFVAPEHRDGGIASLVLGEVVARALEGGADACVCTHFLQYQSMQAVVEKVGFRRVLDVVEHIYE</sequence>
<dbReference type="STRING" id="1912961.BU204_12110"/>
<accession>A0A1Q8CSN6</accession>
<dbReference type="EMBL" id="MSIE01000018">
    <property type="protein sequence ID" value="OLF17354.1"/>
    <property type="molecule type" value="Genomic_DNA"/>
</dbReference>
<protein>
    <recommendedName>
        <fullName evidence="1">N-acetyltransferase domain-containing protein</fullName>
    </recommendedName>
</protein>
<dbReference type="GO" id="GO:0016747">
    <property type="term" value="F:acyltransferase activity, transferring groups other than amino-acyl groups"/>
    <property type="evidence" value="ECO:0007669"/>
    <property type="project" value="InterPro"/>
</dbReference>
<reference evidence="2 3" key="1">
    <citation type="submission" date="2016-12" db="EMBL/GenBank/DDBJ databases">
        <title>The draft genome sequence of Actinophytocola sp. 11-183.</title>
        <authorList>
            <person name="Wang W."/>
            <person name="Yuan L."/>
        </authorList>
    </citation>
    <scope>NUCLEOTIDE SEQUENCE [LARGE SCALE GENOMIC DNA]</scope>
    <source>
        <strain evidence="2 3">11-183</strain>
    </source>
</reference>
<proteinExistence type="predicted"/>
<name>A0A1Q8CSN6_9PSEU</name>
<dbReference type="OrthoDB" id="3174529at2"/>
<gene>
    <name evidence="2" type="ORF">BU204_12110</name>
</gene>
<evidence type="ECO:0000313" key="3">
    <source>
        <dbReference type="Proteomes" id="UP000185596"/>
    </source>
</evidence>
<dbReference type="SUPFAM" id="SSF55729">
    <property type="entry name" value="Acyl-CoA N-acyltransferases (Nat)"/>
    <property type="match status" value="1"/>
</dbReference>
<dbReference type="Proteomes" id="UP000185596">
    <property type="component" value="Unassembled WGS sequence"/>
</dbReference>
<dbReference type="CDD" id="cd04301">
    <property type="entry name" value="NAT_SF"/>
    <property type="match status" value="1"/>
</dbReference>
<dbReference type="AlphaFoldDB" id="A0A1Q8CSN6"/>
<dbReference type="Pfam" id="PF00583">
    <property type="entry name" value="Acetyltransf_1"/>
    <property type="match status" value="1"/>
</dbReference>
<feature type="domain" description="N-acetyltransferase" evidence="1">
    <location>
        <begin position="142"/>
        <end position="282"/>
    </location>
</feature>
<dbReference type="RefSeq" id="WP_083661234.1">
    <property type="nucleotide sequence ID" value="NZ_MSIE01000018.1"/>
</dbReference>
<keyword evidence="3" id="KW-1185">Reference proteome</keyword>
<evidence type="ECO:0000259" key="1">
    <source>
        <dbReference type="PROSITE" id="PS51186"/>
    </source>
</evidence>
<evidence type="ECO:0000313" key="2">
    <source>
        <dbReference type="EMBL" id="OLF17354.1"/>
    </source>
</evidence>